<name>A0A915ILX6_ROMCU</name>
<reference evidence="2" key="1">
    <citation type="submission" date="2022-11" db="UniProtKB">
        <authorList>
            <consortium name="WormBaseParasite"/>
        </authorList>
    </citation>
    <scope>IDENTIFICATION</scope>
</reference>
<organism evidence="1 2">
    <name type="scientific">Romanomermis culicivorax</name>
    <name type="common">Nematode worm</name>
    <dbReference type="NCBI Taxonomy" id="13658"/>
    <lineage>
        <taxon>Eukaryota</taxon>
        <taxon>Metazoa</taxon>
        <taxon>Ecdysozoa</taxon>
        <taxon>Nematoda</taxon>
        <taxon>Enoplea</taxon>
        <taxon>Dorylaimia</taxon>
        <taxon>Mermithida</taxon>
        <taxon>Mermithoidea</taxon>
        <taxon>Mermithidae</taxon>
        <taxon>Romanomermis</taxon>
    </lineage>
</organism>
<evidence type="ECO:0000313" key="2">
    <source>
        <dbReference type="WBParaSite" id="nRc.2.0.1.t15182-RA"/>
    </source>
</evidence>
<dbReference type="Proteomes" id="UP000887565">
    <property type="component" value="Unplaced"/>
</dbReference>
<dbReference type="WBParaSite" id="nRc.2.0.1.t15182-RA">
    <property type="protein sequence ID" value="nRc.2.0.1.t15182-RA"/>
    <property type="gene ID" value="nRc.2.0.1.g15182"/>
</dbReference>
<proteinExistence type="predicted"/>
<protein>
    <submittedName>
        <fullName evidence="2">Uncharacterized protein</fullName>
    </submittedName>
</protein>
<sequence>MEFFKVEFVCRFNHENKRIGPRTYTFRPKMDFQAERFNLLRSIPLDKAIVLAFLMWKSLCHDFYDLIWILTK</sequence>
<dbReference type="AlphaFoldDB" id="A0A915ILX6"/>
<evidence type="ECO:0000313" key="1">
    <source>
        <dbReference type="Proteomes" id="UP000887565"/>
    </source>
</evidence>
<keyword evidence="1" id="KW-1185">Reference proteome</keyword>
<accession>A0A915ILX6</accession>